<feature type="compositionally biased region" description="Basic and acidic residues" evidence="1">
    <location>
        <begin position="201"/>
        <end position="213"/>
    </location>
</feature>
<gene>
    <name evidence="2" type="primary">106085725</name>
</gene>
<keyword evidence="3" id="KW-1185">Reference proteome</keyword>
<feature type="region of interest" description="Disordered" evidence="1">
    <location>
        <begin position="1"/>
        <end position="36"/>
    </location>
</feature>
<dbReference type="EnsemblMetazoa" id="SCAU001760-RA">
    <property type="protein sequence ID" value="SCAU001760-PA"/>
    <property type="gene ID" value="SCAU001760"/>
</dbReference>
<dbReference type="AlphaFoldDB" id="A0A1I8NT24"/>
<evidence type="ECO:0000256" key="1">
    <source>
        <dbReference type="SAM" id="MobiDB-lite"/>
    </source>
</evidence>
<sequence length="244" mass="27635">MVDSGNQISMDHEEVPEGITSSHSSQSAEPLPNSADAGTQDIMVKWRKAMKSAYKAQLLLQEVMQEISQQVRKDKGRKREKNNLQGHCRRNENRKHYEPSKWQPCEKDNTTSSSSSSSSISSSPSSDSEVEIISWREKSTASHHGRHHHHGRRHHHGGRDRSHSRGRDRSRSRGHSRGRSRGHSRGHSRGRSRGHSRGHSATRDLDTELHKQLEAVSNSGHRRATRSRLSTHTIEKELPMALTL</sequence>
<reference evidence="2" key="1">
    <citation type="submission" date="2020-05" db="UniProtKB">
        <authorList>
            <consortium name="EnsemblMetazoa"/>
        </authorList>
    </citation>
    <scope>IDENTIFICATION</scope>
    <source>
        <strain evidence="2">USDA</strain>
    </source>
</reference>
<feature type="compositionally biased region" description="Polar residues" evidence="1">
    <location>
        <begin position="19"/>
        <end position="28"/>
    </location>
</feature>
<feature type="compositionally biased region" description="Basic residues" evidence="1">
    <location>
        <begin position="141"/>
        <end position="158"/>
    </location>
</feature>
<feature type="compositionally biased region" description="Low complexity" evidence="1">
    <location>
        <begin position="112"/>
        <end position="127"/>
    </location>
</feature>
<dbReference type="VEuPathDB" id="VectorBase:SCAU001760"/>
<feature type="compositionally biased region" description="Basic and acidic residues" evidence="1">
    <location>
        <begin position="159"/>
        <end position="171"/>
    </location>
</feature>
<feature type="compositionally biased region" description="Basic residues" evidence="1">
    <location>
        <begin position="172"/>
        <end position="200"/>
    </location>
</feature>
<feature type="compositionally biased region" description="Basic and acidic residues" evidence="1">
    <location>
        <begin position="89"/>
        <end position="109"/>
    </location>
</feature>
<dbReference type="STRING" id="35570.A0A1I8NT24"/>
<organism evidence="2 3">
    <name type="scientific">Stomoxys calcitrans</name>
    <name type="common">Stable fly</name>
    <name type="synonym">Conops calcitrans</name>
    <dbReference type="NCBI Taxonomy" id="35570"/>
    <lineage>
        <taxon>Eukaryota</taxon>
        <taxon>Metazoa</taxon>
        <taxon>Ecdysozoa</taxon>
        <taxon>Arthropoda</taxon>
        <taxon>Hexapoda</taxon>
        <taxon>Insecta</taxon>
        <taxon>Pterygota</taxon>
        <taxon>Neoptera</taxon>
        <taxon>Endopterygota</taxon>
        <taxon>Diptera</taxon>
        <taxon>Brachycera</taxon>
        <taxon>Muscomorpha</taxon>
        <taxon>Muscoidea</taxon>
        <taxon>Muscidae</taxon>
        <taxon>Stomoxys</taxon>
    </lineage>
</organism>
<evidence type="ECO:0000313" key="2">
    <source>
        <dbReference type="EnsemblMetazoa" id="SCAU001760-PA"/>
    </source>
</evidence>
<protein>
    <submittedName>
        <fullName evidence="2">Uncharacterized protein</fullName>
    </submittedName>
</protein>
<dbReference type="Proteomes" id="UP000095300">
    <property type="component" value="Unassembled WGS sequence"/>
</dbReference>
<accession>A0A1I8NT24</accession>
<name>A0A1I8NT24_STOCA</name>
<proteinExistence type="predicted"/>
<evidence type="ECO:0000313" key="3">
    <source>
        <dbReference type="Proteomes" id="UP000095300"/>
    </source>
</evidence>
<feature type="region of interest" description="Disordered" evidence="1">
    <location>
        <begin position="69"/>
        <end position="244"/>
    </location>
</feature>